<proteinExistence type="predicted"/>
<dbReference type="AlphaFoldDB" id="A0A1H5Z8W3"/>
<reference evidence="2" key="1">
    <citation type="submission" date="2016-10" db="EMBL/GenBank/DDBJ databases">
        <authorList>
            <person name="Varghese N."/>
            <person name="Submissions S."/>
        </authorList>
    </citation>
    <scope>NUCLEOTIDE SEQUENCE [LARGE SCALE GENOMIC DNA]</scope>
    <source>
        <strain evidence="2">DSM 23413</strain>
    </source>
</reference>
<evidence type="ECO:0000313" key="2">
    <source>
        <dbReference type="Proteomes" id="UP000236742"/>
    </source>
</evidence>
<keyword evidence="2" id="KW-1185">Reference proteome</keyword>
<accession>A0A1H5Z8W3</accession>
<name>A0A1H5Z8W3_9RHOB</name>
<dbReference type="Proteomes" id="UP000236742">
    <property type="component" value="Unassembled WGS sequence"/>
</dbReference>
<gene>
    <name evidence="1" type="ORF">SAMN05421751_1325</name>
</gene>
<evidence type="ECO:0000313" key="1">
    <source>
        <dbReference type="EMBL" id="SEG32742.1"/>
    </source>
</evidence>
<sequence>MTTLTETTHAGGFLVWEAFRDYTREVVTIATDGANTVLQPGTVLGKITASGKYAAHDPAATDGTETAVAVLWGKADATTADVNAVVLLRGPAIVNANDLVFTGTPTQPEIDAAHAALAAAGILVR</sequence>
<protein>
    <submittedName>
        <fullName evidence="1">Bacteriophage lambda head decoration protein D</fullName>
    </submittedName>
</protein>
<organism evidence="1 2">
    <name type="scientific">Jhaorihella thermophila</name>
    <dbReference type="NCBI Taxonomy" id="488547"/>
    <lineage>
        <taxon>Bacteria</taxon>
        <taxon>Pseudomonadati</taxon>
        <taxon>Pseudomonadota</taxon>
        <taxon>Alphaproteobacteria</taxon>
        <taxon>Rhodobacterales</taxon>
        <taxon>Paracoccaceae</taxon>
        <taxon>Jhaorihella</taxon>
    </lineage>
</organism>
<dbReference type="RefSeq" id="WP_104009365.1">
    <property type="nucleotide sequence ID" value="NZ_FNVD01000032.1"/>
</dbReference>
<dbReference type="OrthoDB" id="7358956at2"/>
<dbReference type="InterPro" id="IPR004195">
    <property type="entry name" value="Head_decoration_D"/>
</dbReference>
<dbReference type="EMBL" id="FNVD01000032">
    <property type="protein sequence ID" value="SEG32742.1"/>
    <property type="molecule type" value="Genomic_DNA"/>
</dbReference>
<dbReference type="Pfam" id="PF02924">
    <property type="entry name" value="HDPD"/>
    <property type="match status" value="1"/>
</dbReference>